<protein>
    <submittedName>
        <fullName evidence="4">Putative Enoyl-CoA hydratase</fullName>
        <ecNumber evidence="4">4.2.1.-</ecNumber>
    </submittedName>
</protein>
<dbReference type="PANTHER" id="PTHR11941">
    <property type="entry name" value="ENOYL-COA HYDRATASE-RELATED"/>
    <property type="match status" value="1"/>
</dbReference>
<dbReference type="InterPro" id="IPR029045">
    <property type="entry name" value="ClpP/crotonase-like_dom_sf"/>
</dbReference>
<dbReference type="InterPro" id="IPR018376">
    <property type="entry name" value="Enoyl-CoA_hyd/isom_CS"/>
</dbReference>
<organism evidence="4 5">
    <name type="scientific">Frankia canadensis</name>
    <dbReference type="NCBI Taxonomy" id="1836972"/>
    <lineage>
        <taxon>Bacteria</taxon>
        <taxon>Bacillati</taxon>
        <taxon>Actinomycetota</taxon>
        <taxon>Actinomycetes</taxon>
        <taxon>Frankiales</taxon>
        <taxon>Frankiaceae</taxon>
        <taxon>Frankia</taxon>
    </lineage>
</organism>
<dbReference type="EC" id="4.2.1.-" evidence="4"/>
<dbReference type="PROSITE" id="PS00166">
    <property type="entry name" value="ENOYL_COA_HYDRATASE"/>
    <property type="match status" value="1"/>
</dbReference>
<keyword evidence="5" id="KW-1185">Reference proteome</keyword>
<dbReference type="GO" id="GO:0006635">
    <property type="term" value="P:fatty acid beta-oxidation"/>
    <property type="evidence" value="ECO:0007669"/>
    <property type="project" value="TreeGrafter"/>
</dbReference>
<dbReference type="OrthoDB" id="8452484at2"/>
<dbReference type="SUPFAM" id="SSF52096">
    <property type="entry name" value="ClpP/crotonase"/>
    <property type="match status" value="1"/>
</dbReference>
<evidence type="ECO:0000313" key="5">
    <source>
        <dbReference type="Proteomes" id="UP000234331"/>
    </source>
</evidence>
<dbReference type="Proteomes" id="UP000234331">
    <property type="component" value="Unassembled WGS sequence"/>
</dbReference>
<sequence>MSYQYVRFERVGATGVVTIANPPVNALHPDVAADIERAAQQIAADTTLRSMILTGQGRCFVAGGDIRYFTEIDRQGAADMALRVQRMQNVLFDLRVPVIAAVNGHALGGGLELLLSCDFALAEEQATIGVTEVRLGLIPGAGGTQMLFSALAAGTAKRLLFTGDRLSATEAARLGLVDQVCDRGTAVETALACAARINAAGPLAVEAAKRSANHGLRHSLDEGHRREVEIFSALFETADHREGITAFLERRTPVYERR</sequence>
<evidence type="ECO:0000313" key="4">
    <source>
        <dbReference type="EMBL" id="SNQ52072.1"/>
    </source>
</evidence>
<comment type="similarity">
    <text evidence="1 3">Belongs to the enoyl-CoA hydratase/isomerase family.</text>
</comment>
<dbReference type="Pfam" id="PF00378">
    <property type="entry name" value="ECH_1"/>
    <property type="match status" value="1"/>
</dbReference>
<dbReference type="CDD" id="cd06558">
    <property type="entry name" value="crotonase-like"/>
    <property type="match status" value="1"/>
</dbReference>
<name>A0A2I2L2D2_9ACTN</name>
<dbReference type="PANTHER" id="PTHR11941:SF54">
    <property type="entry name" value="ENOYL-COA HYDRATASE, MITOCHONDRIAL"/>
    <property type="match status" value="1"/>
</dbReference>
<keyword evidence="2 4" id="KW-0456">Lyase</keyword>
<proteinExistence type="inferred from homology"/>
<gene>
    <name evidence="4" type="ORF">FRACA_90075</name>
</gene>
<dbReference type="EMBL" id="FZMO01000558">
    <property type="protein sequence ID" value="SNQ52072.1"/>
    <property type="molecule type" value="Genomic_DNA"/>
</dbReference>
<dbReference type="RefSeq" id="WP_101836322.1">
    <property type="nucleotide sequence ID" value="NZ_FZMO01000558.1"/>
</dbReference>
<evidence type="ECO:0000256" key="3">
    <source>
        <dbReference type="RuleBase" id="RU003707"/>
    </source>
</evidence>
<dbReference type="GO" id="GO:0016836">
    <property type="term" value="F:hydro-lyase activity"/>
    <property type="evidence" value="ECO:0007669"/>
    <property type="project" value="UniProtKB-ARBA"/>
</dbReference>
<reference evidence="4 5" key="1">
    <citation type="submission" date="2017-06" db="EMBL/GenBank/DDBJ databases">
        <authorList>
            <person name="Kim H.J."/>
            <person name="Triplett B.A."/>
        </authorList>
    </citation>
    <scope>NUCLEOTIDE SEQUENCE [LARGE SCALE GENOMIC DNA]</scope>
    <source>
        <strain evidence="4">FRACA_ARgP5</strain>
    </source>
</reference>
<evidence type="ECO:0000256" key="2">
    <source>
        <dbReference type="ARBA" id="ARBA00023239"/>
    </source>
</evidence>
<dbReference type="InterPro" id="IPR001753">
    <property type="entry name" value="Enoyl-CoA_hydra/iso"/>
</dbReference>
<dbReference type="FunFam" id="1.10.12.10:FF:000001">
    <property type="entry name" value="Probable enoyl-CoA hydratase, mitochondrial"/>
    <property type="match status" value="1"/>
</dbReference>
<dbReference type="Gene3D" id="3.90.226.10">
    <property type="entry name" value="2-enoyl-CoA Hydratase, Chain A, domain 1"/>
    <property type="match status" value="1"/>
</dbReference>
<evidence type="ECO:0000256" key="1">
    <source>
        <dbReference type="ARBA" id="ARBA00005254"/>
    </source>
</evidence>
<dbReference type="AlphaFoldDB" id="A0A2I2L2D2"/>
<accession>A0A2I2L2D2</accession>